<dbReference type="Proteomes" id="UP000262073">
    <property type="component" value="Chromosome"/>
</dbReference>
<evidence type="ECO:0000313" key="9">
    <source>
        <dbReference type="Proteomes" id="UP000262073"/>
    </source>
</evidence>
<dbReference type="InterPro" id="IPR012910">
    <property type="entry name" value="Plug_dom"/>
</dbReference>
<evidence type="ECO:0000313" key="8">
    <source>
        <dbReference type="EMBL" id="AXR05421.1"/>
    </source>
</evidence>
<keyword evidence="9" id="KW-1185">Reference proteome</keyword>
<keyword evidence="8" id="KW-0675">Receptor</keyword>
<dbReference type="KEGG" id="salm:D0Y50_02985"/>
<dbReference type="InterPro" id="IPR000531">
    <property type="entry name" value="Beta-barrel_TonB"/>
</dbReference>
<comment type="subcellular location">
    <subcellularLocation>
        <location evidence="1 4">Cell outer membrane</location>
    </subcellularLocation>
</comment>
<dbReference type="Gene3D" id="2.170.130.10">
    <property type="entry name" value="TonB-dependent receptor, plug domain"/>
    <property type="match status" value="1"/>
</dbReference>
<feature type="signal peptide" evidence="5">
    <location>
        <begin position="1"/>
        <end position="34"/>
    </location>
</feature>
<evidence type="ECO:0000259" key="6">
    <source>
        <dbReference type="Pfam" id="PF00593"/>
    </source>
</evidence>
<feature type="chain" id="PRO_5016913670" evidence="5">
    <location>
        <begin position="35"/>
        <end position="919"/>
    </location>
</feature>
<dbReference type="SUPFAM" id="SSF56935">
    <property type="entry name" value="Porins"/>
    <property type="match status" value="1"/>
</dbReference>
<sequence>MNFTNRSTPSKSKLCTAVSAALLAGTFVGQVAVAQEQEQAQADDQEVIEEVVATGTRLKGTAAAVMQERQNQAFVADIMGAEQISRTGDGDAASALRRVTGLTLVDGKFIYVRGLGERYSSTQLNGMGVPSPDPTRSVVPLDLFPADIIESLNVQKSFSPDMPAHFGGGNVDIRTKSIPSEFIFKVSGGLGWNSNNSDQGYFYSGGSDDWSGRDDGTRALSSLIQNNLDQAQVDDGIEGSGAYPLTLEQRQDMLGSMFWDIGPDPKDVDPDFNIGATLGNRFITDYGEIGFLSTVSYENEWSVGRESTGTNLGTVGCSDLPDNKKANGKCFGQSYDGVETEQGVSWSGMFNVGYEYNSNHKLELTNVILHDMNDRVRVRDFVDVNETIFGTRELSRVDMLFEERRMTSNQIKGTHNFPELNFLYFDWYAGTSRANRSAPGSLSATYQMNYSDGELVSQQLQDVSATNVIRQYQNLRDASDTWGWNLGYPVMLEGIDLEIKAGADFFEKARKAENISIQVPHRAIADDFLFGDQIDDIFAADNLQNDAFYNSSTGAGILQSGMADGDEYAAGTKVDAYYLMADAFFDNTWRFSGGVRYEDFRQISVPFEAHANSFSVDLEEIAQLAFQEDDFFPSLAVTYIMDEEMQFRFNVSESAIRPDMRDISTTFFIDPLTEFLVRGSPLLKSSKLRNVDFRWEWYREAGNNLSAALFYKDIDNPIELVELGTVGGAAPNLLTANGESGELYGVEIEFLQDLGIVDERLSDFFLTGNMTMSDSEVVIGAADDDVTTLFEEQLLDALNATSASNIVTNNTRRLVGHSEWVLNLQLGYDSPNGEHSATMVYNAFGPRIIVPGTRGNEDAEEETFHSIDFNYSYYPDFNSQIKFSVQNLLNQEKQITQEGLDLLREERGVEFGLSYSYTF</sequence>
<keyword evidence="4" id="KW-0798">TonB box</keyword>
<evidence type="ECO:0000256" key="3">
    <source>
        <dbReference type="ARBA" id="ARBA00023237"/>
    </source>
</evidence>
<keyword evidence="5" id="KW-0732">Signal</keyword>
<dbReference type="Pfam" id="PF07715">
    <property type="entry name" value="Plug"/>
    <property type="match status" value="1"/>
</dbReference>
<dbReference type="InterPro" id="IPR036942">
    <property type="entry name" value="Beta-barrel_TonB_sf"/>
</dbReference>
<dbReference type="Gene3D" id="2.40.170.20">
    <property type="entry name" value="TonB-dependent receptor, beta-barrel domain"/>
    <property type="match status" value="1"/>
</dbReference>
<evidence type="ECO:0000256" key="1">
    <source>
        <dbReference type="ARBA" id="ARBA00004442"/>
    </source>
</evidence>
<dbReference type="EMBL" id="CP031769">
    <property type="protein sequence ID" value="AXR05421.1"/>
    <property type="molecule type" value="Genomic_DNA"/>
</dbReference>
<dbReference type="AlphaFoldDB" id="A0A346NIR4"/>
<accession>A0A346NIR4</accession>
<evidence type="ECO:0000256" key="5">
    <source>
        <dbReference type="SAM" id="SignalP"/>
    </source>
</evidence>
<name>A0A346NIR4_9ALTE</name>
<dbReference type="GO" id="GO:0009279">
    <property type="term" value="C:cell outer membrane"/>
    <property type="evidence" value="ECO:0007669"/>
    <property type="project" value="UniProtKB-SubCell"/>
</dbReference>
<dbReference type="PANTHER" id="PTHR40980">
    <property type="entry name" value="PLUG DOMAIN-CONTAINING PROTEIN"/>
    <property type="match status" value="1"/>
</dbReference>
<keyword evidence="2 4" id="KW-0472">Membrane</keyword>
<comment type="similarity">
    <text evidence="4">Belongs to the TonB-dependent receptor family.</text>
</comment>
<proteinExistence type="inferred from homology"/>
<feature type="domain" description="TonB-dependent receptor-like beta-barrel" evidence="6">
    <location>
        <begin position="444"/>
        <end position="888"/>
    </location>
</feature>
<keyword evidence="3" id="KW-0998">Cell outer membrane</keyword>
<dbReference type="PANTHER" id="PTHR40980:SF5">
    <property type="entry name" value="TONB-DEPENDENT RECEPTOR"/>
    <property type="match status" value="1"/>
</dbReference>
<evidence type="ECO:0000259" key="7">
    <source>
        <dbReference type="Pfam" id="PF07715"/>
    </source>
</evidence>
<reference evidence="8 9" key="1">
    <citation type="submission" date="2018-08" db="EMBL/GenBank/DDBJ databases">
        <title>Salinimonas sediminis sp. nov., a piezophilic bacterium isolated from a deep-sea sediment sample from the New Britain Trench.</title>
        <authorList>
            <person name="Cao J."/>
        </authorList>
    </citation>
    <scope>NUCLEOTIDE SEQUENCE [LARGE SCALE GENOMIC DNA]</scope>
    <source>
        <strain evidence="8 9">N102</strain>
    </source>
</reference>
<dbReference type="InterPro" id="IPR037066">
    <property type="entry name" value="Plug_dom_sf"/>
</dbReference>
<dbReference type="RefSeq" id="WP_117315431.1">
    <property type="nucleotide sequence ID" value="NZ_CP031769.1"/>
</dbReference>
<dbReference type="Pfam" id="PF00593">
    <property type="entry name" value="TonB_dep_Rec_b-barrel"/>
    <property type="match status" value="1"/>
</dbReference>
<protein>
    <submittedName>
        <fullName evidence="8">TonB-dependent receptor</fullName>
    </submittedName>
</protein>
<organism evidence="8 9">
    <name type="scientific">Salinimonas sediminis</name>
    <dbReference type="NCBI Taxonomy" id="2303538"/>
    <lineage>
        <taxon>Bacteria</taxon>
        <taxon>Pseudomonadati</taxon>
        <taxon>Pseudomonadota</taxon>
        <taxon>Gammaproteobacteria</taxon>
        <taxon>Alteromonadales</taxon>
        <taxon>Alteromonadaceae</taxon>
        <taxon>Alteromonas/Salinimonas group</taxon>
        <taxon>Salinimonas</taxon>
    </lineage>
</organism>
<evidence type="ECO:0000256" key="2">
    <source>
        <dbReference type="ARBA" id="ARBA00023136"/>
    </source>
</evidence>
<feature type="domain" description="TonB-dependent receptor plug" evidence="7">
    <location>
        <begin position="73"/>
        <end position="157"/>
    </location>
</feature>
<dbReference type="OrthoDB" id="9768470at2"/>
<gene>
    <name evidence="8" type="ORF">D0Y50_02985</name>
</gene>
<evidence type="ECO:0000256" key="4">
    <source>
        <dbReference type="RuleBase" id="RU003357"/>
    </source>
</evidence>